<evidence type="ECO:0000313" key="1">
    <source>
        <dbReference type="EMBL" id="CAA3006336.1"/>
    </source>
</evidence>
<accession>A0A8S0TNC4</accession>
<evidence type="ECO:0000313" key="2">
    <source>
        <dbReference type="Proteomes" id="UP000594638"/>
    </source>
</evidence>
<dbReference type="Proteomes" id="UP000594638">
    <property type="component" value="Unassembled WGS sequence"/>
</dbReference>
<reference evidence="1 2" key="1">
    <citation type="submission" date="2019-12" db="EMBL/GenBank/DDBJ databases">
        <authorList>
            <person name="Alioto T."/>
            <person name="Alioto T."/>
            <person name="Gomez Garrido J."/>
        </authorList>
    </citation>
    <scope>NUCLEOTIDE SEQUENCE [LARGE SCALE GENOMIC DNA]</scope>
</reference>
<protein>
    <submittedName>
        <fullName evidence="1">Uncharacterized protein</fullName>
    </submittedName>
</protein>
<comment type="caution">
    <text evidence="1">The sequence shown here is derived from an EMBL/GenBank/DDBJ whole genome shotgun (WGS) entry which is preliminary data.</text>
</comment>
<keyword evidence="2" id="KW-1185">Reference proteome</keyword>
<proteinExistence type="predicted"/>
<dbReference type="Gramene" id="OE9A013423T1">
    <property type="protein sequence ID" value="OE9A013423C1"/>
    <property type="gene ID" value="OE9A013423"/>
</dbReference>
<sequence>MQHDNICFHSYYYKYTMVPSPVPLPLAKPSLLPRQGNMLDGLQAILRFFVTTCETTFIEGNCHGKCFMKVDWERLLYLFNLHSGHGWNRQQRRNRWNAQWLEYKHFQN</sequence>
<dbReference type="AlphaFoldDB" id="A0A8S0TNC4"/>
<dbReference type="EMBL" id="CACTIH010007260">
    <property type="protein sequence ID" value="CAA3006336.1"/>
    <property type="molecule type" value="Genomic_DNA"/>
</dbReference>
<gene>
    <name evidence="1" type="ORF">OLEA9_A013423</name>
</gene>
<name>A0A8S0TNC4_OLEEU</name>
<organism evidence="1 2">
    <name type="scientific">Olea europaea subsp. europaea</name>
    <dbReference type="NCBI Taxonomy" id="158383"/>
    <lineage>
        <taxon>Eukaryota</taxon>
        <taxon>Viridiplantae</taxon>
        <taxon>Streptophyta</taxon>
        <taxon>Embryophyta</taxon>
        <taxon>Tracheophyta</taxon>
        <taxon>Spermatophyta</taxon>
        <taxon>Magnoliopsida</taxon>
        <taxon>eudicotyledons</taxon>
        <taxon>Gunneridae</taxon>
        <taxon>Pentapetalae</taxon>
        <taxon>asterids</taxon>
        <taxon>lamiids</taxon>
        <taxon>Lamiales</taxon>
        <taxon>Oleaceae</taxon>
        <taxon>Oleeae</taxon>
        <taxon>Olea</taxon>
    </lineage>
</organism>